<name>A0A9Q1HAF6_HOLLE</name>
<keyword evidence="2" id="KW-1185">Reference proteome</keyword>
<sequence>MSVWHNHTWRRVACLQYSLPPAKVVVRDDLDGKDDIIPFLLFFIVHHYPHPAHQLQSLPHYFILVNWGLSNLSTSSVVQSRGWGAAVPWTCGKTNFIRQITGSTQGIFSGNTGFPKQK</sequence>
<proteinExistence type="predicted"/>
<comment type="caution">
    <text evidence="1">The sequence shown here is derived from an EMBL/GenBank/DDBJ whole genome shotgun (WGS) entry which is preliminary data.</text>
</comment>
<protein>
    <submittedName>
        <fullName evidence="1">Uncharacterized protein</fullName>
    </submittedName>
</protein>
<dbReference type="Proteomes" id="UP001152320">
    <property type="component" value="Chromosome 7"/>
</dbReference>
<dbReference type="AlphaFoldDB" id="A0A9Q1HAF6"/>
<gene>
    <name evidence="1" type="ORF">HOLleu_15818</name>
</gene>
<dbReference type="EMBL" id="JAIZAY010000007">
    <property type="protein sequence ID" value="KAJ8038398.1"/>
    <property type="molecule type" value="Genomic_DNA"/>
</dbReference>
<organism evidence="1 2">
    <name type="scientific">Holothuria leucospilota</name>
    <name type="common">Black long sea cucumber</name>
    <name type="synonym">Mertensiothuria leucospilota</name>
    <dbReference type="NCBI Taxonomy" id="206669"/>
    <lineage>
        <taxon>Eukaryota</taxon>
        <taxon>Metazoa</taxon>
        <taxon>Echinodermata</taxon>
        <taxon>Eleutherozoa</taxon>
        <taxon>Echinozoa</taxon>
        <taxon>Holothuroidea</taxon>
        <taxon>Aspidochirotacea</taxon>
        <taxon>Aspidochirotida</taxon>
        <taxon>Holothuriidae</taxon>
        <taxon>Holothuria</taxon>
    </lineage>
</organism>
<evidence type="ECO:0000313" key="1">
    <source>
        <dbReference type="EMBL" id="KAJ8038398.1"/>
    </source>
</evidence>
<evidence type="ECO:0000313" key="2">
    <source>
        <dbReference type="Proteomes" id="UP001152320"/>
    </source>
</evidence>
<reference evidence="1" key="1">
    <citation type="submission" date="2021-10" db="EMBL/GenBank/DDBJ databases">
        <title>Tropical sea cucumber genome reveals ecological adaptation and Cuvierian tubules defense mechanism.</title>
        <authorList>
            <person name="Chen T."/>
        </authorList>
    </citation>
    <scope>NUCLEOTIDE SEQUENCE</scope>
    <source>
        <strain evidence="1">Nanhai2018</strain>
        <tissue evidence="1">Muscle</tissue>
    </source>
</reference>
<accession>A0A9Q1HAF6</accession>